<dbReference type="AlphaFoldDB" id="D3FCE0"/>
<dbReference type="STRING" id="469383.Cwoe_0980"/>
<dbReference type="HOGENOM" id="CLU_1831748_0_0_11"/>
<gene>
    <name evidence="2" type="ordered locus">Cwoe_0980</name>
</gene>
<evidence type="ECO:0000313" key="2">
    <source>
        <dbReference type="EMBL" id="ADB49413.1"/>
    </source>
</evidence>
<accession>D3FCE0</accession>
<evidence type="ECO:0008006" key="4">
    <source>
        <dbReference type="Google" id="ProtNLM"/>
    </source>
</evidence>
<sequence precursor="true">MRRQALALLPALILAAGLAGCGSDGTNVGQGFEEPQTGAGTRQATAFDPRDQTIGCVERKGVRAVKDERYRERVNILPTTSGAYIIFTGTLQDAQSRALNNTEDAAGAEAIGPALFTVGDLGDEDLGKIEDCLDARGVRY</sequence>
<dbReference type="Proteomes" id="UP000008229">
    <property type="component" value="Chromosome"/>
</dbReference>
<name>D3FCE0_CONWI</name>
<dbReference type="KEGG" id="cwo:Cwoe_0980"/>
<dbReference type="RefSeq" id="WP_012932466.1">
    <property type="nucleotide sequence ID" value="NC_013739.1"/>
</dbReference>
<keyword evidence="1" id="KW-0732">Signal</keyword>
<keyword evidence="3" id="KW-1185">Reference proteome</keyword>
<evidence type="ECO:0000313" key="3">
    <source>
        <dbReference type="Proteomes" id="UP000008229"/>
    </source>
</evidence>
<feature type="signal peptide" evidence="1">
    <location>
        <begin position="1"/>
        <end position="21"/>
    </location>
</feature>
<protein>
    <recommendedName>
        <fullName evidence="4">Lipoprotein</fullName>
    </recommendedName>
</protein>
<dbReference type="EMBL" id="CP001854">
    <property type="protein sequence ID" value="ADB49413.1"/>
    <property type="molecule type" value="Genomic_DNA"/>
</dbReference>
<reference evidence="3" key="2">
    <citation type="submission" date="2010-01" db="EMBL/GenBank/DDBJ databases">
        <title>The complete genome of Conexibacter woesei DSM 14684.</title>
        <authorList>
            <consortium name="US DOE Joint Genome Institute (JGI-PGF)"/>
            <person name="Lucas S."/>
            <person name="Copeland A."/>
            <person name="Lapidus A."/>
            <person name="Glavina del Rio T."/>
            <person name="Dalin E."/>
            <person name="Tice H."/>
            <person name="Bruce D."/>
            <person name="Goodwin L."/>
            <person name="Pitluck S."/>
            <person name="Kyrpides N."/>
            <person name="Mavromatis K."/>
            <person name="Ivanova N."/>
            <person name="Mikhailova N."/>
            <person name="Chertkov O."/>
            <person name="Brettin T."/>
            <person name="Detter J.C."/>
            <person name="Han C."/>
            <person name="Larimer F."/>
            <person name="Land M."/>
            <person name="Hauser L."/>
            <person name="Markowitz V."/>
            <person name="Cheng J.-F."/>
            <person name="Hugenholtz P."/>
            <person name="Woyke T."/>
            <person name="Wu D."/>
            <person name="Pukall R."/>
            <person name="Steenblock K."/>
            <person name="Schneider S."/>
            <person name="Klenk H.-P."/>
            <person name="Eisen J.A."/>
        </authorList>
    </citation>
    <scope>NUCLEOTIDE SEQUENCE [LARGE SCALE GENOMIC DNA]</scope>
    <source>
        <strain evidence="3">DSM 14684 / CIP 108061 / JCM 11494 / NBRC 100937 / ID131577</strain>
    </source>
</reference>
<organism evidence="2 3">
    <name type="scientific">Conexibacter woesei (strain DSM 14684 / CCUG 47730 / CIP 108061 / JCM 11494 / NBRC 100937 / ID131577)</name>
    <dbReference type="NCBI Taxonomy" id="469383"/>
    <lineage>
        <taxon>Bacteria</taxon>
        <taxon>Bacillati</taxon>
        <taxon>Actinomycetota</taxon>
        <taxon>Thermoleophilia</taxon>
        <taxon>Solirubrobacterales</taxon>
        <taxon>Conexibacteraceae</taxon>
        <taxon>Conexibacter</taxon>
    </lineage>
</organism>
<reference evidence="2 3" key="1">
    <citation type="journal article" date="2010" name="Stand. Genomic Sci.">
        <title>Complete genome sequence of Conexibacter woesei type strain (ID131577).</title>
        <authorList>
            <person name="Pukall R."/>
            <person name="Lapidus A."/>
            <person name="Glavina Del Rio T."/>
            <person name="Copeland A."/>
            <person name="Tice H."/>
            <person name="Cheng J.-F."/>
            <person name="Lucas S."/>
            <person name="Chen F."/>
            <person name="Nolan M."/>
            <person name="Bruce D."/>
            <person name="Goodwin L."/>
            <person name="Pitluck S."/>
            <person name="Mavromatis K."/>
            <person name="Ivanova N."/>
            <person name="Ovchinnikova G."/>
            <person name="Pati A."/>
            <person name="Chen A."/>
            <person name="Palaniappan K."/>
            <person name="Land M."/>
            <person name="Hauser L."/>
            <person name="Chang Y.-J."/>
            <person name="Jeffries C.D."/>
            <person name="Chain P."/>
            <person name="Meincke L."/>
            <person name="Sims D."/>
            <person name="Brettin T."/>
            <person name="Detter J.C."/>
            <person name="Rohde M."/>
            <person name="Goeker M."/>
            <person name="Bristow J."/>
            <person name="Eisen J.A."/>
            <person name="Markowitz V."/>
            <person name="Kyrpides N.C."/>
            <person name="Klenk H.-P."/>
            <person name="Hugenholtz P."/>
        </authorList>
    </citation>
    <scope>NUCLEOTIDE SEQUENCE [LARGE SCALE GENOMIC DNA]</scope>
    <source>
        <strain evidence="3">DSM 14684 / CIP 108061 / JCM 11494 / NBRC 100937 / ID131577</strain>
    </source>
</reference>
<proteinExistence type="predicted"/>
<evidence type="ECO:0000256" key="1">
    <source>
        <dbReference type="SAM" id="SignalP"/>
    </source>
</evidence>
<feature type="chain" id="PRO_5039573049" description="Lipoprotein" evidence="1">
    <location>
        <begin position="22"/>
        <end position="140"/>
    </location>
</feature>
<dbReference type="PROSITE" id="PS51257">
    <property type="entry name" value="PROKAR_LIPOPROTEIN"/>
    <property type="match status" value="1"/>
</dbReference>